<sequence>MSSYLAPNWVDRNLLNPLATSLGMASTLAVRTRRTGRTQTLPVNVFDHDGREYLVSVRGESQWVRNLRAAGTCELRRRGATRTLSVHEVPAGERAPIVEAYRRRWASQVSRFFRALPDPADHPVFVLRAA</sequence>
<evidence type="ECO:0000313" key="2">
    <source>
        <dbReference type="Proteomes" id="UP000185696"/>
    </source>
</evidence>
<dbReference type="Gene3D" id="2.30.110.10">
    <property type="entry name" value="Electron Transport, Fmn-binding Protein, Chain A"/>
    <property type="match status" value="1"/>
</dbReference>
<dbReference type="RefSeq" id="WP_075137824.1">
    <property type="nucleotide sequence ID" value="NZ_MSIF01000032.1"/>
</dbReference>
<dbReference type="InterPro" id="IPR012349">
    <property type="entry name" value="Split_barrel_FMN-bd"/>
</dbReference>
<dbReference type="InterPro" id="IPR004378">
    <property type="entry name" value="F420H2_quin_Rdtase"/>
</dbReference>
<dbReference type="EMBL" id="MSIF01000032">
    <property type="protein sequence ID" value="OLF05202.1"/>
    <property type="molecule type" value="Genomic_DNA"/>
</dbReference>
<protein>
    <recommendedName>
        <fullName evidence="3">Deazaflavin-dependent oxidoreductase (Nitroreductase family)</fullName>
    </recommendedName>
</protein>
<evidence type="ECO:0008006" key="3">
    <source>
        <dbReference type="Google" id="ProtNLM"/>
    </source>
</evidence>
<dbReference type="GO" id="GO:0016491">
    <property type="term" value="F:oxidoreductase activity"/>
    <property type="evidence" value="ECO:0007669"/>
    <property type="project" value="InterPro"/>
</dbReference>
<dbReference type="Proteomes" id="UP000185696">
    <property type="component" value="Unassembled WGS sequence"/>
</dbReference>
<dbReference type="OrthoDB" id="5186446at2"/>
<accession>A0A7Z0WF88</accession>
<dbReference type="AlphaFoldDB" id="A0A7Z0WF88"/>
<keyword evidence="2" id="KW-1185">Reference proteome</keyword>
<proteinExistence type="predicted"/>
<organism evidence="1 2">
    <name type="scientific">Actinophytocola xinjiangensis</name>
    <dbReference type="NCBI Taxonomy" id="485602"/>
    <lineage>
        <taxon>Bacteria</taxon>
        <taxon>Bacillati</taxon>
        <taxon>Actinomycetota</taxon>
        <taxon>Actinomycetes</taxon>
        <taxon>Pseudonocardiales</taxon>
        <taxon>Pseudonocardiaceae</taxon>
    </lineage>
</organism>
<comment type="caution">
    <text evidence="1">The sequence shown here is derived from an EMBL/GenBank/DDBJ whole genome shotgun (WGS) entry which is preliminary data.</text>
</comment>
<name>A0A7Z0WF88_9PSEU</name>
<reference evidence="1 2" key="1">
    <citation type="submission" date="2016-12" db="EMBL/GenBank/DDBJ databases">
        <title>The draft genome sequence of Actinophytocola xinjiangensis.</title>
        <authorList>
            <person name="Wang W."/>
            <person name="Yuan L."/>
        </authorList>
    </citation>
    <scope>NUCLEOTIDE SEQUENCE [LARGE SCALE GENOMIC DNA]</scope>
    <source>
        <strain evidence="1 2">CGMCC 4.4663</strain>
    </source>
</reference>
<evidence type="ECO:0000313" key="1">
    <source>
        <dbReference type="EMBL" id="OLF05202.1"/>
    </source>
</evidence>
<gene>
    <name evidence="1" type="ORF">BLA60_37445</name>
</gene>
<dbReference type="NCBIfam" id="TIGR00026">
    <property type="entry name" value="hi_GC_TIGR00026"/>
    <property type="match status" value="1"/>
</dbReference>
<dbReference type="Pfam" id="PF04075">
    <property type="entry name" value="F420H2_quin_red"/>
    <property type="match status" value="1"/>
</dbReference>